<proteinExistence type="predicted"/>
<gene>
    <name evidence="2" type="ORF">Sango_2755100</name>
</gene>
<name>A0AAE1T8K1_9LAMI</name>
<keyword evidence="3" id="KW-1185">Reference proteome</keyword>
<sequence>METENEAITAAIASTSTGSNTLPETEARKDTCWITKRIGPIIPIIAIHQELQALEKNGTREFTSLPPIRKPLASKYWLILQLDVNNVFLHDHLDEEVYMDPPEGYTKMQQGQMQKISGPLALCFSFTCPDIPFPVQQLIQQPIPFWCDNKATFHIIANPVFHECTKHLDIYYHLVHDQFKNGFITPSHICGPNQPANLFTKALPVPAFTHLLSKLGFGSKLHLEGGLMNFIVTCNRLQRENCIFKCLHTLFLLANSVVKRHVFSVAI</sequence>
<dbReference type="Proteomes" id="UP001289374">
    <property type="component" value="Unassembled WGS sequence"/>
</dbReference>
<evidence type="ECO:0000256" key="1">
    <source>
        <dbReference type="SAM" id="MobiDB-lite"/>
    </source>
</evidence>
<accession>A0AAE1T8K1</accession>
<comment type="caution">
    <text evidence="2">The sequence shown here is derived from an EMBL/GenBank/DDBJ whole genome shotgun (WGS) entry which is preliminary data.</text>
</comment>
<protein>
    <recommendedName>
        <fullName evidence="4">Reverse transcriptase Ty1/copia-type domain-containing protein</fullName>
    </recommendedName>
</protein>
<evidence type="ECO:0008006" key="4">
    <source>
        <dbReference type="Google" id="ProtNLM"/>
    </source>
</evidence>
<organism evidence="2 3">
    <name type="scientific">Sesamum angolense</name>
    <dbReference type="NCBI Taxonomy" id="2727404"/>
    <lineage>
        <taxon>Eukaryota</taxon>
        <taxon>Viridiplantae</taxon>
        <taxon>Streptophyta</taxon>
        <taxon>Embryophyta</taxon>
        <taxon>Tracheophyta</taxon>
        <taxon>Spermatophyta</taxon>
        <taxon>Magnoliopsida</taxon>
        <taxon>eudicotyledons</taxon>
        <taxon>Gunneridae</taxon>
        <taxon>Pentapetalae</taxon>
        <taxon>asterids</taxon>
        <taxon>lamiids</taxon>
        <taxon>Lamiales</taxon>
        <taxon>Pedaliaceae</taxon>
        <taxon>Sesamum</taxon>
    </lineage>
</organism>
<feature type="compositionally biased region" description="Low complexity" evidence="1">
    <location>
        <begin position="1"/>
        <end position="21"/>
    </location>
</feature>
<reference evidence="2" key="2">
    <citation type="journal article" date="2024" name="Plant">
        <title>Genomic evolution and insights into agronomic trait innovations of Sesamum species.</title>
        <authorList>
            <person name="Miao H."/>
            <person name="Wang L."/>
            <person name="Qu L."/>
            <person name="Liu H."/>
            <person name="Sun Y."/>
            <person name="Le M."/>
            <person name="Wang Q."/>
            <person name="Wei S."/>
            <person name="Zheng Y."/>
            <person name="Lin W."/>
            <person name="Duan Y."/>
            <person name="Cao H."/>
            <person name="Xiong S."/>
            <person name="Wang X."/>
            <person name="Wei L."/>
            <person name="Li C."/>
            <person name="Ma Q."/>
            <person name="Ju M."/>
            <person name="Zhao R."/>
            <person name="Li G."/>
            <person name="Mu C."/>
            <person name="Tian Q."/>
            <person name="Mei H."/>
            <person name="Zhang T."/>
            <person name="Gao T."/>
            <person name="Zhang H."/>
        </authorList>
    </citation>
    <scope>NUCLEOTIDE SEQUENCE</scope>
    <source>
        <strain evidence="2">K16</strain>
    </source>
</reference>
<reference evidence="2" key="1">
    <citation type="submission" date="2020-06" db="EMBL/GenBank/DDBJ databases">
        <authorList>
            <person name="Li T."/>
            <person name="Hu X."/>
            <person name="Zhang T."/>
            <person name="Song X."/>
            <person name="Zhang H."/>
            <person name="Dai N."/>
            <person name="Sheng W."/>
            <person name="Hou X."/>
            <person name="Wei L."/>
        </authorList>
    </citation>
    <scope>NUCLEOTIDE SEQUENCE</scope>
    <source>
        <strain evidence="2">K16</strain>
        <tissue evidence="2">Leaf</tissue>
    </source>
</reference>
<dbReference type="CDD" id="cd09272">
    <property type="entry name" value="RNase_HI_RT_Ty1"/>
    <property type="match status" value="1"/>
</dbReference>
<evidence type="ECO:0000313" key="3">
    <source>
        <dbReference type="Proteomes" id="UP001289374"/>
    </source>
</evidence>
<dbReference type="AlphaFoldDB" id="A0AAE1T8K1"/>
<dbReference type="EMBL" id="JACGWL010000537">
    <property type="protein sequence ID" value="KAK4383637.1"/>
    <property type="molecule type" value="Genomic_DNA"/>
</dbReference>
<evidence type="ECO:0000313" key="2">
    <source>
        <dbReference type="EMBL" id="KAK4383637.1"/>
    </source>
</evidence>
<feature type="region of interest" description="Disordered" evidence="1">
    <location>
        <begin position="1"/>
        <end position="25"/>
    </location>
</feature>